<protein>
    <submittedName>
        <fullName evidence="2">Uncharacterized protein</fullName>
    </submittedName>
</protein>
<keyword evidence="1" id="KW-0472">Membrane</keyword>
<reference evidence="2 3" key="1">
    <citation type="submission" date="2019-12" db="EMBL/GenBank/DDBJ databases">
        <authorList>
            <person name="Scholz U."/>
            <person name="Mascher M."/>
            <person name="Fiebig A."/>
        </authorList>
    </citation>
    <scope>NUCLEOTIDE SEQUENCE</scope>
</reference>
<proteinExistence type="predicted"/>
<dbReference type="Proteomes" id="UP001189122">
    <property type="component" value="Unassembled WGS sequence"/>
</dbReference>
<sequence>MKGKRAQGPFRREGLEAAERRDLFLARLSLLLSLCSFSLAASSFWYSAASDLALAILFFLSAILARFLCSVRRYVLTYLRTSSSLERLKSFLIFEALFGPLILGFSMSVNPGRSFSPFFTMTRLRTERSGLTMHPRTDFLRRSPFLLPYPRKQGVPHSLLHGKPLFVASSHDFKDITFEFL</sequence>
<accession>A0A7I8IM07</accession>
<dbReference type="EMBL" id="CACRZD030000004">
    <property type="protein sequence ID" value="CAA6658858.1"/>
    <property type="molecule type" value="Genomic_DNA"/>
</dbReference>
<dbReference type="EMBL" id="LR743591">
    <property type="protein sequence ID" value="CAA2619132.1"/>
    <property type="molecule type" value="Genomic_DNA"/>
</dbReference>
<evidence type="ECO:0000313" key="2">
    <source>
        <dbReference type="EMBL" id="CAA2619132.1"/>
    </source>
</evidence>
<dbReference type="AlphaFoldDB" id="A0A7I8IM07"/>
<evidence type="ECO:0000313" key="3">
    <source>
        <dbReference type="Proteomes" id="UP001189122"/>
    </source>
</evidence>
<keyword evidence="3" id="KW-1185">Reference proteome</keyword>
<keyword evidence="1" id="KW-0812">Transmembrane</keyword>
<feature type="transmembrane region" description="Helical" evidence="1">
    <location>
        <begin position="24"/>
        <end position="46"/>
    </location>
</feature>
<feature type="transmembrane region" description="Helical" evidence="1">
    <location>
        <begin position="90"/>
        <end position="109"/>
    </location>
</feature>
<name>A0A7I8IM07_SPIIN</name>
<feature type="transmembrane region" description="Helical" evidence="1">
    <location>
        <begin position="52"/>
        <end position="69"/>
    </location>
</feature>
<organism evidence="2">
    <name type="scientific">Spirodela intermedia</name>
    <name type="common">Intermediate duckweed</name>
    <dbReference type="NCBI Taxonomy" id="51605"/>
    <lineage>
        <taxon>Eukaryota</taxon>
        <taxon>Viridiplantae</taxon>
        <taxon>Streptophyta</taxon>
        <taxon>Embryophyta</taxon>
        <taxon>Tracheophyta</taxon>
        <taxon>Spermatophyta</taxon>
        <taxon>Magnoliopsida</taxon>
        <taxon>Liliopsida</taxon>
        <taxon>Araceae</taxon>
        <taxon>Lemnoideae</taxon>
        <taxon>Spirodela</taxon>
    </lineage>
</organism>
<gene>
    <name evidence="2" type="ORF">SI7747_04005299</name>
</gene>
<evidence type="ECO:0000256" key="1">
    <source>
        <dbReference type="SAM" id="Phobius"/>
    </source>
</evidence>
<keyword evidence="1" id="KW-1133">Transmembrane helix</keyword>